<dbReference type="AlphaFoldDB" id="A0A4Q5IZU1"/>
<dbReference type="Gene3D" id="3.40.630.10">
    <property type="entry name" value="Zn peptidases"/>
    <property type="match status" value="1"/>
</dbReference>
<gene>
    <name evidence="7" type="ORF">ETU37_13270</name>
</gene>
<evidence type="ECO:0000256" key="4">
    <source>
        <dbReference type="ARBA" id="ARBA00022801"/>
    </source>
</evidence>
<dbReference type="Pfam" id="PF07687">
    <property type="entry name" value="M20_dimer"/>
    <property type="match status" value="1"/>
</dbReference>
<comment type="caution">
    <text evidence="7">The sequence shown here is derived from an EMBL/GenBank/DDBJ whole genome shotgun (WGS) entry which is preliminary data.</text>
</comment>
<evidence type="ECO:0000256" key="2">
    <source>
        <dbReference type="ARBA" id="ARBA00006247"/>
    </source>
</evidence>
<dbReference type="FunFam" id="1.10.150.900:FF:000002">
    <property type="entry name" value="M20/M25/M40 family peptidase"/>
    <property type="match status" value="1"/>
</dbReference>
<dbReference type="EMBL" id="SDPU01000023">
    <property type="protein sequence ID" value="RYU11533.1"/>
    <property type="molecule type" value="Genomic_DNA"/>
</dbReference>
<protein>
    <submittedName>
        <fullName evidence="7">M20/M25/M40 family metallo-hydrolase</fullName>
    </submittedName>
</protein>
<dbReference type="PANTHER" id="PTHR43808:SF8">
    <property type="entry name" value="PEPTIDASE M20 DIMERISATION DOMAIN-CONTAINING PROTEIN"/>
    <property type="match status" value="1"/>
</dbReference>
<dbReference type="GO" id="GO:0046872">
    <property type="term" value="F:metal ion binding"/>
    <property type="evidence" value="ECO:0007669"/>
    <property type="project" value="UniProtKB-KW"/>
</dbReference>
<organism evidence="7 8">
    <name type="scientific">Nocardioides iriomotensis</name>
    <dbReference type="NCBI Taxonomy" id="715784"/>
    <lineage>
        <taxon>Bacteria</taxon>
        <taxon>Bacillati</taxon>
        <taxon>Actinomycetota</taxon>
        <taxon>Actinomycetes</taxon>
        <taxon>Propionibacteriales</taxon>
        <taxon>Nocardioidaceae</taxon>
        <taxon>Nocardioides</taxon>
    </lineage>
</organism>
<reference evidence="7 8" key="1">
    <citation type="submission" date="2019-01" db="EMBL/GenBank/DDBJ databases">
        <title>Nocardioides guangzhouensis sp. nov., an actinobacterium isolated from soil.</title>
        <authorList>
            <person name="Fu Y."/>
            <person name="Cai Y."/>
            <person name="Lin Z."/>
            <person name="Chen P."/>
        </authorList>
    </citation>
    <scope>NUCLEOTIDE SEQUENCE [LARGE SCALE GENOMIC DNA]</scope>
    <source>
        <strain evidence="7 8">NBRC 105384</strain>
    </source>
</reference>
<dbReference type="PIRSF" id="PIRSF036696">
    <property type="entry name" value="ACY-1"/>
    <property type="match status" value="1"/>
</dbReference>
<evidence type="ECO:0000259" key="6">
    <source>
        <dbReference type="Pfam" id="PF07687"/>
    </source>
</evidence>
<proteinExistence type="inferred from homology"/>
<comment type="similarity">
    <text evidence="2">Belongs to the peptidase M20A family.</text>
</comment>
<evidence type="ECO:0000313" key="7">
    <source>
        <dbReference type="EMBL" id="RYU11533.1"/>
    </source>
</evidence>
<dbReference type="SUPFAM" id="SSF53187">
    <property type="entry name" value="Zn-dependent exopeptidases"/>
    <property type="match status" value="1"/>
</dbReference>
<evidence type="ECO:0000313" key="8">
    <source>
        <dbReference type="Proteomes" id="UP000291189"/>
    </source>
</evidence>
<keyword evidence="5" id="KW-0862">Zinc</keyword>
<dbReference type="InterPro" id="IPR002933">
    <property type="entry name" value="Peptidase_M20"/>
</dbReference>
<dbReference type="OrthoDB" id="7055905at2"/>
<dbReference type="Gene3D" id="1.10.150.900">
    <property type="match status" value="1"/>
</dbReference>
<dbReference type="NCBIfam" id="NF005913">
    <property type="entry name" value="PRK07906.1"/>
    <property type="match status" value="1"/>
</dbReference>
<dbReference type="Pfam" id="PF01546">
    <property type="entry name" value="Peptidase_M20"/>
    <property type="match status" value="1"/>
</dbReference>
<keyword evidence="4 7" id="KW-0378">Hydrolase</keyword>
<dbReference type="SUPFAM" id="SSF55031">
    <property type="entry name" value="Bacterial exopeptidase dimerisation domain"/>
    <property type="match status" value="1"/>
</dbReference>
<keyword evidence="8" id="KW-1185">Reference proteome</keyword>
<dbReference type="PANTHER" id="PTHR43808">
    <property type="entry name" value="ACETYLORNITHINE DEACETYLASE"/>
    <property type="match status" value="1"/>
</dbReference>
<feature type="domain" description="Peptidase M20 dimerisation" evidence="6">
    <location>
        <begin position="208"/>
        <end position="337"/>
    </location>
</feature>
<dbReference type="GO" id="GO:0016787">
    <property type="term" value="F:hydrolase activity"/>
    <property type="evidence" value="ECO:0007669"/>
    <property type="project" value="UniProtKB-KW"/>
</dbReference>
<dbReference type="RefSeq" id="WP_129987808.1">
    <property type="nucleotide sequence ID" value="NZ_SDPU01000023.1"/>
</dbReference>
<dbReference type="Proteomes" id="UP000291189">
    <property type="component" value="Unassembled WGS sequence"/>
</dbReference>
<sequence length="447" mass="47945">MSTHDGTDTGTDARGYDPAAEVVDICRDLIRIDTTNFGDGSGPGERKAAEHVAALLEEVGIEAELFEGKPGRTNVIARWGGTANGRQDPLLLHGHLDVVPAEADDWQVHPFSGEIQDGYLWGRGAVDMKDFDAMLLSLVRARARAGREPDRPTVLCFTADEEAGGHDGAEQVVLQRPDLLEGCREAIGEVGGFSTTIRGRRFYLVEAAEKGMAWMRLTATGNAGHGSMRHPDNAVTRLAQAVGRIGTHEWPVRLTPSMQVLLAAVGDVAGTEATPENAEVLVEEFGSAARMLGAVIRNTTNPTMLGAGYKVNVVPGEATAHVDGRFLPGHEDEFFATLQELVGDGIDIDFVSKQSGLETTFDGDLVDAMTASILAEDPGATVAPYLMSGGTDAKHWDKLGIRCFGFSPLRLPADLDFTALFHGVDERVPTDALEFGARVLDRFLDQV</sequence>
<dbReference type="PROSITE" id="PS00758">
    <property type="entry name" value="ARGE_DAPE_CPG2_1"/>
    <property type="match status" value="1"/>
</dbReference>
<name>A0A4Q5IZU1_9ACTN</name>
<keyword evidence="3" id="KW-0479">Metal-binding</keyword>
<evidence type="ECO:0000256" key="1">
    <source>
        <dbReference type="ARBA" id="ARBA00001947"/>
    </source>
</evidence>
<accession>A0A4Q5IZU1</accession>
<evidence type="ECO:0000256" key="3">
    <source>
        <dbReference type="ARBA" id="ARBA00022723"/>
    </source>
</evidence>
<dbReference type="Gene3D" id="3.30.70.360">
    <property type="match status" value="1"/>
</dbReference>
<dbReference type="InterPro" id="IPR011650">
    <property type="entry name" value="Peptidase_M20_dimer"/>
</dbReference>
<evidence type="ECO:0000256" key="5">
    <source>
        <dbReference type="ARBA" id="ARBA00022833"/>
    </source>
</evidence>
<dbReference type="InterPro" id="IPR001261">
    <property type="entry name" value="ArgE/DapE_CS"/>
</dbReference>
<comment type="cofactor">
    <cofactor evidence="1">
        <name>Zn(2+)</name>
        <dbReference type="ChEBI" id="CHEBI:29105"/>
    </cofactor>
</comment>
<dbReference type="InterPro" id="IPR036264">
    <property type="entry name" value="Bact_exopeptidase_dim_dom"/>
</dbReference>
<dbReference type="InterPro" id="IPR050072">
    <property type="entry name" value="Peptidase_M20A"/>
</dbReference>